<dbReference type="RefSeq" id="WP_141999868.1">
    <property type="nucleotide sequence ID" value="NZ_VFML01000001.1"/>
</dbReference>
<evidence type="ECO:0000259" key="1">
    <source>
        <dbReference type="Pfam" id="PF04149"/>
    </source>
</evidence>
<dbReference type="AlphaFoldDB" id="A0A542DM54"/>
<protein>
    <submittedName>
        <fullName evidence="2">Uncharacterized protein DUF397</fullName>
    </submittedName>
</protein>
<keyword evidence="3" id="KW-1185">Reference proteome</keyword>
<comment type="caution">
    <text evidence="2">The sequence shown here is derived from an EMBL/GenBank/DDBJ whole genome shotgun (WGS) entry which is preliminary data.</text>
</comment>
<dbReference type="EMBL" id="VFML01000001">
    <property type="protein sequence ID" value="TQJ04148.1"/>
    <property type="molecule type" value="Genomic_DNA"/>
</dbReference>
<evidence type="ECO:0000313" key="3">
    <source>
        <dbReference type="Proteomes" id="UP000320876"/>
    </source>
</evidence>
<gene>
    <name evidence="2" type="ORF">FB471_3930</name>
</gene>
<dbReference type="InterPro" id="IPR007278">
    <property type="entry name" value="DUF397"/>
</dbReference>
<organism evidence="2 3">
    <name type="scientific">Amycolatopsis cihanbeyliensis</name>
    <dbReference type="NCBI Taxonomy" id="1128664"/>
    <lineage>
        <taxon>Bacteria</taxon>
        <taxon>Bacillati</taxon>
        <taxon>Actinomycetota</taxon>
        <taxon>Actinomycetes</taxon>
        <taxon>Pseudonocardiales</taxon>
        <taxon>Pseudonocardiaceae</taxon>
        <taxon>Amycolatopsis</taxon>
    </lineage>
</organism>
<evidence type="ECO:0000313" key="2">
    <source>
        <dbReference type="EMBL" id="TQJ04148.1"/>
    </source>
</evidence>
<reference evidence="2 3" key="1">
    <citation type="submission" date="2019-06" db="EMBL/GenBank/DDBJ databases">
        <title>Sequencing the genomes of 1000 actinobacteria strains.</title>
        <authorList>
            <person name="Klenk H.-P."/>
        </authorList>
    </citation>
    <scope>NUCLEOTIDE SEQUENCE [LARGE SCALE GENOMIC DNA]</scope>
    <source>
        <strain evidence="2 3">DSM 45679</strain>
    </source>
</reference>
<sequence>MSAPKPIWRKSSHSYPDGDCVEVAFVVAQVAVRDSKFPDAGMLRFSPSCWRAFLAGFR</sequence>
<proteinExistence type="predicted"/>
<feature type="domain" description="DUF397" evidence="1">
    <location>
        <begin position="8"/>
        <end position="57"/>
    </location>
</feature>
<accession>A0A542DM54</accession>
<name>A0A542DM54_AMYCI</name>
<dbReference type="Pfam" id="PF04149">
    <property type="entry name" value="DUF397"/>
    <property type="match status" value="1"/>
</dbReference>
<dbReference type="Proteomes" id="UP000320876">
    <property type="component" value="Unassembled WGS sequence"/>
</dbReference>